<name>A0A0F8ZRW7_9ZZZZ</name>
<sequence length="31" mass="3327">YLILRRVTKGGKLLDGYVADPFAGFASDLIG</sequence>
<dbReference type="AlphaFoldDB" id="A0A0F8ZRW7"/>
<comment type="caution">
    <text evidence="1">The sequence shown here is derived from an EMBL/GenBank/DDBJ whole genome shotgun (WGS) entry which is preliminary data.</text>
</comment>
<gene>
    <name evidence="1" type="ORF">LCGC14_2661200</name>
</gene>
<organism evidence="1">
    <name type="scientific">marine sediment metagenome</name>
    <dbReference type="NCBI Taxonomy" id="412755"/>
    <lineage>
        <taxon>unclassified sequences</taxon>
        <taxon>metagenomes</taxon>
        <taxon>ecological metagenomes</taxon>
    </lineage>
</organism>
<feature type="non-terminal residue" evidence="1">
    <location>
        <position position="1"/>
    </location>
</feature>
<protein>
    <submittedName>
        <fullName evidence="1">Uncharacterized protein</fullName>
    </submittedName>
</protein>
<reference evidence="1" key="1">
    <citation type="journal article" date="2015" name="Nature">
        <title>Complex archaea that bridge the gap between prokaryotes and eukaryotes.</title>
        <authorList>
            <person name="Spang A."/>
            <person name="Saw J.H."/>
            <person name="Jorgensen S.L."/>
            <person name="Zaremba-Niedzwiedzka K."/>
            <person name="Martijn J."/>
            <person name="Lind A.E."/>
            <person name="van Eijk R."/>
            <person name="Schleper C."/>
            <person name="Guy L."/>
            <person name="Ettema T.J."/>
        </authorList>
    </citation>
    <scope>NUCLEOTIDE SEQUENCE</scope>
</reference>
<accession>A0A0F8ZRW7</accession>
<proteinExistence type="predicted"/>
<dbReference type="EMBL" id="LAZR01046410">
    <property type="protein sequence ID" value="KKK96597.1"/>
    <property type="molecule type" value="Genomic_DNA"/>
</dbReference>
<evidence type="ECO:0000313" key="1">
    <source>
        <dbReference type="EMBL" id="KKK96597.1"/>
    </source>
</evidence>